<comment type="similarity">
    <text evidence="6">Belongs to the binding-protein-dependent transport system permease family.</text>
</comment>
<proteinExistence type="inferred from homology"/>
<keyword evidence="5 6" id="KW-0472">Membrane</keyword>
<protein>
    <submittedName>
        <fullName evidence="8">Sugar ABC transporter permease</fullName>
    </submittedName>
</protein>
<keyword evidence="9" id="KW-1185">Reference proteome</keyword>
<dbReference type="GO" id="GO:0005886">
    <property type="term" value="C:plasma membrane"/>
    <property type="evidence" value="ECO:0007669"/>
    <property type="project" value="UniProtKB-SubCell"/>
</dbReference>
<feature type="transmembrane region" description="Helical" evidence="6">
    <location>
        <begin position="140"/>
        <end position="161"/>
    </location>
</feature>
<evidence type="ECO:0000256" key="3">
    <source>
        <dbReference type="ARBA" id="ARBA00022692"/>
    </source>
</evidence>
<dbReference type="AlphaFoldDB" id="A0A4V2ZU40"/>
<comment type="caution">
    <text evidence="8">The sequence shown here is derived from an EMBL/GenBank/DDBJ whole genome shotgun (WGS) entry which is preliminary data.</text>
</comment>
<dbReference type="PANTHER" id="PTHR43496">
    <property type="entry name" value="PROTEIN LPLB"/>
    <property type="match status" value="1"/>
</dbReference>
<organism evidence="8 9">
    <name type="scientific">Paenibacillus piri</name>
    <dbReference type="NCBI Taxonomy" id="2547395"/>
    <lineage>
        <taxon>Bacteria</taxon>
        <taxon>Bacillati</taxon>
        <taxon>Bacillota</taxon>
        <taxon>Bacilli</taxon>
        <taxon>Bacillales</taxon>
        <taxon>Paenibacillaceae</taxon>
        <taxon>Paenibacillus</taxon>
    </lineage>
</organism>
<dbReference type="InterPro" id="IPR035906">
    <property type="entry name" value="MetI-like_sf"/>
</dbReference>
<keyword evidence="2 6" id="KW-0813">Transport</keyword>
<sequence length="322" mass="36909">MNHLSKTTNISSVSHIRLKNGLLSIWAQIVKYRYMYLLTLPGFIYLLLFKFVPMWGLIIAFQNYNPFKGISGSEWVGLKHFLELFNDTKFYMMLRNTLLINLFGLIFYFPIPILLALMLNEVRHDIFKKLNQSIVYMPHFLSWVIVASMTFFVLSTDIGIINKIIYSFGHEPFPFLTKVNYFWGIITAQTIWKEAGWGTIIFLAAVAGVDPQRYEAAVVDGASRFRQIWHITLPAIRPTIVILLILRLGNMADVGFEQVLLMLNPLVSEVGEVFDTYTFTQGIMRGQFSIGVAVGFFKGFVGLIFVMASNYIVKKLGYEGIY</sequence>
<gene>
    <name evidence="8" type="ORF">E1757_06440</name>
</gene>
<evidence type="ECO:0000256" key="1">
    <source>
        <dbReference type="ARBA" id="ARBA00004141"/>
    </source>
</evidence>
<dbReference type="OrthoDB" id="9785836at2"/>
<evidence type="ECO:0000313" key="8">
    <source>
        <dbReference type="EMBL" id="TDF99484.1"/>
    </source>
</evidence>
<dbReference type="EMBL" id="SMRT01000002">
    <property type="protein sequence ID" value="TDF99484.1"/>
    <property type="molecule type" value="Genomic_DNA"/>
</dbReference>
<accession>A0A4V2ZU40</accession>
<feature type="transmembrane region" description="Helical" evidence="6">
    <location>
        <begin position="288"/>
        <end position="313"/>
    </location>
</feature>
<comment type="subcellular location">
    <subcellularLocation>
        <location evidence="6">Cell membrane</location>
        <topology evidence="6">Multi-pass membrane protein</topology>
    </subcellularLocation>
    <subcellularLocation>
        <location evidence="1">Membrane</location>
        <topology evidence="1">Multi-pass membrane protein</topology>
    </subcellularLocation>
</comment>
<reference evidence="8 9" key="1">
    <citation type="submission" date="2019-03" db="EMBL/GenBank/DDBJ databases">
        <title>This is whole genome sequence of Paenibacillus sp MS74 strain.</title>
        <authorList>
            <person name="Trinh H.N."/>
        </authorList>
    </citation>
    <scope>NUCLEOTIDE SEQUENCE [LARGE SCALE GENOMIC DNA]</scope>
    <source>
        <strain evidence="8 9">MS74</strain>
    </source>
</reference>
<dbReference type="Pfam" id="PF00528">
    <property type="entry name" value="BPD_transp_1"/>
    <property type="match status" value="1"/>
</dbReference>
<feature type="transmembrane region" description="Helical" evidence="6">
    <location>
        <begin position="34"/>
        <end position="61"/>
    </location>
</feature>
<keyword evidence="4 6" id="KW-1133">Transmembrane helix</keyword>
<evidence type="ECO:0000256" key="6">
    <source>
        <dbReference type="RuleBase" id="RU363032"/>
    </source>
</evidence>
<name>A0A4V2ZU40_9BACL</name>
<feature type="transmembrane region" description="Helical" evidence="6">
    <location>
        <begin position="98"/>
        <end position="119"/>
    </location>
</feature>
<dbReference type="Proteomes" id="UP000295636">
    <property type="component" value="Unassembled WGS sequence"/>
</dbReference>
<feature type="transmembrane region" description="Helical" evidence="6">
    <location>
        <begin position="181"/>
        <end position="207"/>
    </location>
</feature>
<evidence type="ECO:0000313" key="9">
    <source>
        <dbReference type="Proteomes" id="UP000295636"/>
    </source>
</evidence>
<dbReference type="CDD" id="cd06261">
    <property type="entry name" value="TM_PBP2"/>
    <property type="match status" value="1"/>
</dbReference>
<evidence type="ECO:0000256" key="5">
    <source>
        <dbReference type="ARBA" id="ARBA00023136"/>
    </source>
</evidence>
<dbReference type="GO" id="GO:0055085">
    <property type="term" value="P:transmembrane transport"/>
    <property type="evidence" value="ECO:0007669"/>
    <property type="project" value="InterPro"/>
</dbReference>
<dbReference type="PANTHER" id="PTHR43496:SF1">
    <property type="entry name" value="POLYGALACTURONAN_RHAMNOGALACTURONAN TRANSPORT SYSTEM PERMEASE PROTEIN YTEP"/>
    <property type="match status" value="1"/>
</dbReference>
<keyword evidence="3 6" id="KW-0812">Transmembrane</keyword>
<dbReference type="PROSITE" id="PS50928">
    <property type="entry name" value="ABC_TM1"/>
    <property type="match status" value="1"/>
</dbReference>
<feature type="domain" description="ABC transmembrane type-1" evidence="7">
    <location>
        <begin position="94"/>
        <end position="309"/>
    </location>
</feature>
<evidence type="ECO:0000256" key="2">
    <source>
        <dbReference type="ARBA" id="ARBA00022448"/>
    </source>
</evidence>
<dbReference type="RefSeq" id="WP_133226021.1">
    <property type="nucleotide sequence ID" value="NZ_SMRT01000002.1"/>
</dbReference>
<evidence type="ECO:0000259" key="7">
    <source>
        <dbReference type="PROSITE" id="PS50928"/>
    </source>
</evidence>
<dbReference type="InterPro" id="IPR000515">
    <property type="entry name" value="MetI-like"/>
</dbReference>
<dbReference type="Gene3D" id="1.10.3720.10">
    <property type="entry name" value="MetI-like"/>
    <property type="match status" value="1"/>
</dbReference>
<dbReference type="SUPFAM" id="SSF161098">
    <property type="entry name" value="MetI-like"/>
    <property type="match status" value="1"/>
</dbReference>
<evidence type="ECO:0000256" key="4">
    <source>
        <dbReference type="ARBA" id="ARBA00022989"/>
    </source>
</evidence>